<name>A0ABP5BDH5_9PSEU</name>
<proteinExistence type="predicted"/>
<dbReference type="RefSeq" id="WP_344413107.1">
    <property type="nucleotide sequence ID" value="NZ_BAAANN010000002.1"/>
</dbReference>
<comment type="caution">
    <text evidence="6">The sequence shown here is derived from an EMBL/GenBank/DDBJ whole genome shotgun (WGS) entry which is preliminary data.</text>
</comment>
<feature type="short sequence motif" description="GXSXG" evidence="4">
    <location>
        <begin position="63"/>
        <end position="67"/>
    </location>
</feature>
<keyword evidence="7" id="KW-1185">Reference proteome</keyword>
<dbReference type="SUPFAM" id="SSF52151">
    <property type="entry name" value="FabD/lysophospholipase-like"/>
    <property type="match status" value="1"/>
</dbReference>
<dbReference type="InterPro" id="IPR050301">
    <property type="entry name" value="NTE"/>
</dbReference>
<dbReference type="InterPro" id="IPR002641">
    <property type="entry name" value="PNPLA_dom"/>
</dbReference>
<dbReference type="InterPro" id="IPR037483">
    <property type="entry name" value="YjjU-like"/>
</dbReference>
<feature type="active site" description="Nucleophile" evidence="4">
    <location>
        <position position="65"/>
    </location>
</feature>
<dbReference type="PANTHER" id="PTHR14226:SF64">
    <property type="entry name" value="PNPLA DOMAIN-CONTAINING PROTEIN"/>
    <property type="match status" value="1"/>
</dbReference>
<feature type="domain" description="PNPLA" evidence="5">
    <location>
        <begin position="30"/>
        <end position="201"/>
    </location>
</feature>
<organism evidence="6 7">
    <name type="scientific">Amycolatopsis minnesotensis</name>
    <dbReference type="NCBI Taxonomy" id="337894"/>
    <lineage>
        <taxon>Bacteria</taxon>
        <taxon>Bacillati</taxon>
        <taxon>Actinomycetota</taxon>
        <taxon>Actinomycetes</taxon>
        <taxon>Pseudonocardiales</taxon>
        <taxon>Pseudonocardiaceae</taxon>
        <taxon>Amycolatopsis</taxon>
    </lineage>
</organism>
<evidence type="ECO:0000256" key="1">
    <source>
        <dbReference type="ARBA" id="ARBA00022801"/>
    </source>
</evidence>
<evidence type="ECO:0000256" key="2">
    <source>
        <dbReference type="ARBA" id="ARBA00022963"/>
    </source>
</evidence>
<keyword evidence="1 4" id="KW-0378">Hydrolase</keyword>
<evidence type="ECO:0000313" key="6">
    <source>
        <dbReference type="EMBL" id="GAA1941599.1"/>
    </source>
</evidence>
<accession>A0ABP5BDH5</accession>
<dbReference type="Gene3D" id="3.40.1090.10">
    <property type="entry name" value="Cytosolic phospholipase A2 catalytic domain"/>
    <property type="match status" value="1"/>
</dbReference>
<dbReference type="Pfam" id="PF01734">
    <property type="entry name" value="Patatin"/>
    <property type="match status" value="1"/>
</dbReference>
<dbReference type="EMBL" id="BAAANN010000002">
    <property type="protein sequence ID" value="GAA1941599.1"/>
    <property type="molecule type" value="Genomic_DNA"/>
</dbReference>
<gene>
    <name evidence="6" type="ORF">GCM10009754_06180</name>
</gene>
<sequence>MNHPVVELIADRLAGGSEPGARTDGERLALAVEGGSSRGTYSSGMTLAIEELGLLGCFDAVYGSSMGALNGAWLLCGRAGRGISTWWDPAVMRRILNPWGPLHGRPVVDTDYLVHSVYSRLQPMDFPAILDNPVTFHPLGTDADTGEPTDLHEFIEDEDTLKRSLRATASIPILAGRPIELGGRRFVDAGIAEPLPYRTALKQGATRVLMLRTRRADELPIRPPRLYDVVVPRFLQRHAPGAIGAWRAQYELEVEDEDFLANGGDTVLTIRPPLDSPDVGLLEREPDLLKRAVLLGRDAARTALAA</sequence>
<evidence type="ECO:0000256" key="3">
    <source>
        <dbReference type="ARBA" id="ARBA00023098"/>
    </source>
</evidence>
<evidence type="ECO:0000259" key="5">
    <source>
        <dbReference type="PROSITE" id="PS51635"/>
    </source>
</evidence>
<dbReference type="PANTHER" id="PTHR14226">
    <property type="entry name" value="NEUROPATHY TARGET ESTERASE/SWISS CHEESE D.MELANOGASTER"/>
    <property type="match status" value="1"/>
</dbReference>
<feature type="active site" description="Proton acceptor" evidence="4">
    <location>
        <position position="188"/>
    </location>
</feature>
<dbReference type="PROSITE" id="PS51635">
    <property type="entry name" value="PNPLA"/>
    <property type="match status" value="1"/>
</dbReference>
<dbReference type="Proteomes" id="UP001501116">
    <property type="component" value="Unassembled WGS sequence"/>
</dbReference>
<dbReference type="CDD" id="cd07208">
    <property type="entry name" value="Pat_hypo_Ecoli_yjju_like"/>
    <property type="match status" value="1"/>
</dbReference>
<evidence type="ECO:0000256" key="4">
    <source>
        <dbReference type="PROSITE-ProRule" id="PRU01161"/>
    </source>
</evidence>
<protein>
    <submittedName>
        <fullName evidence="6">Patatin family protein</fullName>
    </submittedName>
</protein>
<evidence type="ECO:0000313" key="7">
    <source>
        <dbReference type="Proteomes" id="UP001501116"/>
    </source>
</evidence>
<comment type="caution">
    <text evidence="4">Lacks conserved residue(s) required for the propagation of feature annotation.</text>
</comment>
<reference evidence="7" key="1">
    <citation type="journal article" date="2019" name="Int. J. Syst. Evol. Microbiol.">
        <title>The Global Catalogue of Microorganisms (GCM) 10K type strain sequencing project: providing services to taxonomists for standard genome sequencing and annotation.</title>
        <authorList>
            <consortium name="The Broad Institute Genomics Platform"/>
            <consortium name="The Broad Institute Genome Sequencing Center for Infectious Disease"/>
            <person name="Wu L."/>
            <person name="Ma J."/>
        </authorList>
    </citation>
    <scope>NUCLEOTIDE SEQUENCE [LARGE SCALE GENOMIC DNA]</scope>
    <source>
        <strain evidence="7">JCM 14545</strain>
    </source>
</reference>
<keyword evidence="3 4" id="KW-0443">Lipid metabolism</keyword>
<keyword evidence="2 4" id="KW-0442">Lipid degradation</keyword>
<dbReference type="InterPro" id="IPR016035">
    <property type="entry name" value="Acyl_Trfase/lysoPLipase"/>
</dbReference>